<organism evidence="1 2">
    <name type="scientific">Eumeta variegata</name>
    <name type="common">Bagworm moth</name>
    <name type="synonym">Eumeta japonica</name>
    <dbReference type="NCBI Taxonomy" id="151549"/>
    <lineage>
        <taxon>Eukaryota</taxon>
        <taxon>Metazoa</taxon>
        <taxon>Ecdysozoa</taxon>
        <taxon>Arthropoda</taxon>
        <taxon>Hexapoda</taxon>
        <taxon>Insecta</taxon>
        <taxon>Pterygota</taxon>
        <taxon>Neoptera</taxon>
        <taxon>Endopterygota</taxon>
        <taxon>Lepidoptera</taxon>
        <taxon>Glossata</taxon>
        <taxon>Ditrysia</taxon>
        <taxon>Tineoidea</taxon>
        <taxon>Psychidae</taxon>
        <taxon>Oiketicinae</taxon>
        <taxon>Eumeta</taxon>
    </lineage>
</organism>
<evidence type="ECO:0000313" key="2">
    <source>
        <dbReference type="Proteomes" id="UP000299102"/>
    </source>
</evidence>
<accession>A0A4C1TB44</accession>
<evidence type="ECO:0000313" key="1">
    <source>
        <dbReference type="EMBL" id="GBP11729.1"/>
    </source>
</evidence>
<proteinExistence type="predicted"/>
<protein>
    <submittedName>
        <fullName evidence="1">Uncharacterized protein</fullName>
    </submittedName>
</protein>
<dbReference type="EMBL" id="BGZK01000047">
    <property type="protein sequence ID" value="GBP11729.1"/>
    <property type="molecule type" value="Genomic_DNA"/>
</dbReference>
<comment type="caution">
    <text evidence="1">The sequence shown here is derived from an EMBL/GenBank/DDBJ whole genome shotgun (WGS) entry which is preliminary data.</text>
</comment>
<reference evidence="1 2" key="1">
    <citation type="journal article" date="2019" name="Commun. Biol.">
        <title>The bagworm genome reveals a unique fibroin gene that provides high tensile strength.</title>
        <authorList>
            <person name="Kono N."/>
            <person name="Nakamura H."/>
            <person name="Ohtoshi R."/>
            <person name="Tomita M."/>
            <person name="Numata K."/>
            <person name="Arakawa K."/>
        </authorList>
    </citation>
    <scope>NUCLEOTIDE SEQUENCE [LARGE SCALE GENOMIC DNA]</scope>
</reference>
<sequence length="135" mass="15385">MLPEQTIVILMHWVMPFRHEDDGALNLATPSYDSADRRRARVRAQRHYTHASTGRLGASTPSTVSLALLCKNKLCNVSRYDPAMSDRDRREEEQTVDGRIYGHRVSVERQRNAQLRRRVPSVAGYPLDQSAPSQI</sequence>
<dbReference type="Proteomes" id="UP000299102">
    <property type="component" value="Unassembled WGS sequence"/>
</dbReference>
<keyword evidence="2" id="KW-1185">Reference proteome</keyword>
<name>A0A4C1TB44_EUMVA</name>
<gene>
    <name evidence="1" type="ORF">EVAR_77837_1</name>
</gene>
<dbReference type="AlphaFoldDB" id="A0A4C1TB44"/>